<organism evidence="1 2">
    <name type="scientific">Smallanthus sonchifolius</name>
    <dbReference type="NCBI Taxonomy" id="185202"/>
    <lineage>
        <taxon>Eukaryota</taxon>
        <taxon>Viridiplantae</taxon>
        <taxon>Streptophyta</taxon>
        <taxon>Embryophyta</taxon>
        <taxon>Tracheophyta</taxon>
        <taxon>Spermatophyta</taxon>
        <taxon>Magnoliopsida</taxon>
        <taxon>eudicotyledons</taxon>
        <taxon>Gunneridae</taxon>
        <taxon>Pentapetalae</taxon>
        <taxon>asterids</taxon>
        <taxon>campanulids</taxon>
        <taxon>Asterales</taxon>
        <taxon>Asteraceae</taxon>
        <taxon>Asteroideae</taxon>
        <taxon>Heliantheae alliance</taxon>
        <taxon>Millerieae</taxon>
        <taxon>Smallanthus</taxon>
    </lineage>
</organism>
<protein>
    <submittedName>
        <fullName evidence="1">Uncharacterized protein</fullName>
    </submittedName>
</protein>
<evidence type="ECO:0000313" key="2">
    <source>
        <dbReference type="Proteomes" id="UP001056120"/>
    </source>
</evidence>
<reference evidence="1 2" key="2">
    <citation type="journal article" date="2022" name="Mol. Ecol. Resour.">
        <title>The genomes of chicory, endive, great burdock and yacon provide insights into Asteraceae paleo-polyploidization history and plant inulin production.</title>
        <authorList>
            <person name="Fan W."/>
            <person name="Wang S."/>
            <person name="Wang H."/>
            <person name="Wang A."/>
            <person name="Jiang F."/>
            <person name="Liu H."/>
            <person name="Zhao H."/>
            <person name="Xu D."/>
            <person name="Zhang Y."/>
        </authorList>
    </citation>
    <scope>NUCLEOTIDE SEQUENCE [LARGE SCALE GENOMIC DNA]</scope>
    <source>
        <strain evidence="2">cv. Yunnan</strain>
        <tissue evidence="1">Leaves</tissue>
    </source>
</reference>
<dbReference type="Proteomes" id="UP001056120">
    <property type="component" value="Linkage Group LG08"/>
</dbReference>
<sequence>MCRCVAFFRDRDDDTMEDLGVDRNGSVHCFGDRIVLRTGVPEMVVVYSLVFSWNGSDSVGYNVRGVPDQHKRCGRKSRDSSKLVWCMGDLVHFQFSLELELIW</sequence>
<keyword evidence="2" id="KW-1185">Reference proteome</keyword>
<dbReference type="EMBL" id="CM042025">
    <property type="protein sequence ID" value="KAI3805966.1"/>
    <property type="molecule type" value="Genomic_DNA"/>
</dbReference>
<name>A0ACB9IEQ8_9ASTR</name>
<gene>
    <name evidence="1" type="ORF">L1987_21854</name>
</gene>
<accession>A0ACB9IEQ8</accession>
<proteinExistence type="predicted"/>
<comment type="caution">
    <text evidence="1">The sequence shown here is derived from an EMBL/GenBank/DDBJ whole genome shotgun (WGS) entry which is preliminary data.</text>
</comment>
<evidence type="ECO:0000313" key="1">
    <source>
        <dbReference type="EMBL" id="KAI3805966.1"/>
    </source>
</evidence>
<reference evidence="2" key="1">
    <citation type="journal article" date="2022" name="Mol. Ecol. Resour.">
        <title>The genomes of chicory, endive, great burdock and yacon provide insights into Asteraceae palaeo-polyploidization history and plant inulin production.</title>
        <authorList>
            <person name="Fan W."/>
            <person name="Wang S."/>
            <person name="Wang H."/>
            <person name="Wang A."/>
            <person name="Jiang F."/>
            <person name="Liu H."/>
            <person name="Zhao H."/>
            <person name="Xu D."/>
            <person name="Zhang Y."/>
        </authorList>
    </citation>
    <scope>NUCLEOTIDE SEQUENCE [LARGE SCALE GENOMIC DNA]</scope>
    <source>
        <strain evidence="2">cv. Yunnan</strain>
    </source>
</reference>